<proteinExistence type="predicted"/>
<evidence type="ECO:0000313" key="3">
    <source>
        <dbReference type="Proteomes" id="UP001375240"/>
    </source>
</evidence>
<comment type="caution">
    <text evidence="2">The sequence shown here is derived from an EMBL/GenBank/DDBJ whole genome shotgun (WGS) entry which is preliminary data.</text>
</comment>
<reference evidence="2 3" key="1">
    <citation type="submission" date="2019-10" db="EMBL/GenBank/DDBJ databases">
        <authorList>
            <person name="Palmer J.M."/>
        </authorList>
    </citation>
    <scope>NUCLEOTIDE SEQUENCE [LARGE SCALE GENOMIC DNA]</scope>
    <source>
        <strain evidence="2 3">TWF696</strain>
    </source>
</reference>
<dbReference type="SUPFAM" id="SSF55486">
    <property type="entry name" value="Metalloproteases ('zincins'), catalytic domain"/>
    <property type="match status" value="1"/>
</dbReference>
<dbReference type="Proteomes" id="UP001375240">
    <property type="component" value="Unassembled WGS sequence"/>
</dbReference>
<organism evidence="2 3">
    <name type="scientific">Orbilia brochopaga</name>
    <dbReference type="NCBI Taxonomy" id="3140254"/>
    <lineage>
        <taxon>Eukaryota</taxon>
        <taxon>Fungi</taxon>
        <taxon>Dikarya</taxon>
        <taxon>Ascomycota</taxon>
        <taxon>Pezizomycotina</taxon>
        <taxon>Orbiliomycetes</taxon>
        <taxon>Orbiliales</taxon>
        <taxon>Orbiliaceae</taxon>
        <taxon>Orbilia</taxon>
    </lineage>
</organism>
<accession>A0AAV9VFI8</accession>
<dbReference type="Pfam" id="PF16313">
    <property type="entry name" value="DUF4953"/>
    <property type="match status" value="1"/>
</dbReference>
<dbReference type="Gene3D" id="3.40.390.10">
    <property type="entry name" value="Collagenase (Catalytic Domain)"/>
    <property type="match status" value="1"/>
</dbReference>
<dbReference type="InterPro" id="IPR024079">
    <property type="entry name" value="MetalloPept_cat_dom_sf"/>
</dbReference>
<feature type="domain" description="EcxA zinc-binding" evidence="1">
    <location>
        <begin position="222"/>
        <end position="268"/>
    </location>
</feature>
<dbReference type="AlphaFoldDB" id="A0AAV9VFI8"/>
<sequence length="308" mass="34347">MYKSAADRHKYFQKLDATTKLLPVVSLWESHLLKSDDSMLDPEVRLRAIGTGCESSLLDATKVSLIDSAGLASDRPLGPAIHHGCDGRQLEISPGASLSATAYHCRTQPDQPFNYTAIQLGYHGRISRYYAGVTISYYVGCDTFPTSEDAEYVAKCFKDATQAWDAIPVKFERVSARDDAFFSVLFSKHAPDGSTPAKAFFPNSPPERRTVTVYSVAFAYRDAMVNIFCHELGHVLGLRHEFAAVSELDRPSVLWGVVNPESVMNYYNNPLEIAVHPLDILLLESFYSYDEEEYGRFPIDTVWPTPGL</sequence>
<dbReference type="InterPro" id="IPR032534">
    <property type="entry name" value="EcxA_zinc-bd"/>
</dbReference>
<keyword evidence="3" id="KW-1185">Reference proteome</keyword>
<evidence type="ECO:0000313" key="2">
    <source>
        <dbReference type="EMBL" id="KAK6359929.1"/>
    </source>
</evidence>
<gene>
    <name evidence="2" type="ORF">TWF696_001056</name>
</gene>
<dbReference type="EMBL" id="JAVHNQ010000001">
    <property type="protein sequence ID" value="KAK6359929.1"/>
    <property type="molecule type" value="Genomic_DNA"/>
</dbReference>
<name>A0AAV9VFI8_9PEZI</name>
<evidence type="ECO:0000259" key="1">
    <source>
        <dbReference type="Pfam" id="PF16313"/>
    </source>
</evidence>
<protein>
    <recommendedName>
        <fullName evidence="1">EcxA zinc-binding domain-containing protein</fullName>
    </recommendedName>
</protein>
<dbReference type="GO" id="GO:0008237">
    <property type="term" value="F:metallopeptidase activity"/>
    <property type="evidence" value="ECO:0007669"/>
    <property type="project" value="InterPro"/>
</dbReference>